<evidence type="ECO:0000256" key="2">
    <source>
        <dbReference type="ARBA" id="ARBA00010945"/>
    </source>
</evidence>
<comment type="similarity">
    <text evidence="2 16">Belongs to the DNA polymerase type-Y family.</text>
</comment>
<evidence type="ECO:0000256" key="4">
    <source>
        <dbReference type="ARBA" id="ARBA00022457"/>
    </source>
</evidence>
<comment type="cofactor">
    <cofactor evidence="16">
        <name>Mg(2+)</name>
        <dbReference type="ChEBI" id="CHEBI:18420"/>
    </cofactor>
    <text evidence="16">Binds 2 magnesium ions per subunit.</text>
</comment>
<dbReference type="NCBIfam" id="NF002677">
    <property type="entry name" value="PRK02406.1"/>
    <property type="match status" value="1"/>
</dbReference>
<evidence type="ECO:0000256" key="8">
    <source>
        <dbReference type="ARBA" id="ARBA00022705"/>
    </source>
</evidence>
<keyword evidence="4 16" id="KW-0515">Mutator protein</keyword>
<keyword evidence="7 16" id="KW-0548">Nucleotidyltransferase</keyword>
<dbReference type="PANTHER" id="PTHR11076">
    <property type="entry name" value="DNA REPAIR POLYMERASE UMUC / TRANSFERASE FAMILY MEMBER"/>
    <property type="match status" value="1"/>
</dbReference>
<evidence type="ECO:0000256" key="10">
    <source>
        <dbReference type="ARBA" id="ARBA00022763"/>
    </source>
</evidence>
<evidence type="ECO:0000256" key="13">
    <source>
        <dbReference type="ARBA" id="ARBA00023125"/>
    </source>
</evidence>
<dbReference type="AlphaFoldDB" id="A0A934I2P0"/>
<evidence type="ECO:0000256" key="3">
    <source>
        <dbReference type="ARBA" id="ARBA00011245"/>
    </source>
</evidence>
<evidence type="ECO:0000256" key="11">
    <source>
        <dbReference type="ARBA" id="ARBA00022842"/>
    </source>
</evidence>
<evidence type="ECO:0000259" key="17">
    <source>
        <dbReference type="PROSITE" id="PS50173"/>
    </source>
</evidence>
<keyword evidence="8 16" id="KW-0235">DNA replication</keyword>
<dbReference type="InterPro" id="IPR024728">
    <property type="entry name" value="PolY_HhH_motif"/>
</dbReference>
<dbReference type="Pfam" id="PF11798">
    <property type="entry name" value="IMS_HHH"/>
    <property type="match status" value="1"/>
</dbReference>
<dbReference type="GO" id="GO:0006261">
    <property type="term" value="P:DNA-templated DNA replication"/>
    <property type="evidence" value="ECO:0007669"/>
    <property type="project" value="UniProtKB-UniRule"/>
</dbReference>
<evidence type="ECO:0000256" key="1">
    <source>
        <dbReference type="ARBA" id="ARBA00004496"/>
    </source>
</evidence>
<proteinExistence type="inferred from homology"/>
<dbReference type="CDD" id="cd03586">
    <property type="entry name" value="PolY_Pol_IV_kappa"/>
    <property type="match status" value="1"/>
</dbReference>
<dbReference type="GO" id="GO:0003684">
    <property type="term" value="F:damaged DNA binding"/>
    <property type="evidence" value="ECO:0007669"/>
    <property type="project" value="InterPro"/>
</dbReference>
<dbReference type="GO" id="GO:0000287">
    <property type="term" value="F:magnesium ion binding"/>
    <property type="evidence" value="ECO:0007669"/>
    <property type="project" value="UniProtKB-UniRule"/>
</dbReference>
<evidence type="ECO:0000256" key="9">
    <source>
        <dbReference type="ARBA" id="ARBA00022723"/>
    </source>
</evidence>
<feature type="site" description="Substrate discrimination" evidence="16">
    <location>
        <position position="14"/>
    </location>
</feature>
<evidence type="ECO:0000256" key="15">
    <source>
        <dbReference type="ARBA" id="ARBA00049244"/>
    </source>
</evidence>
<dbReference type="HAMAP" id="MF_01113">
    <property type="entry name" value="DNApol_IV"/>
    <property type="match status" value="1"/>
</dbReference>
<keyword evidence="12 16" id="KW-0239">DNA-directed DNA polymerase</keyword>
<dbReference type="EC" id="2.7.7.7" evidence="16"/>
<evidence type="ECO:0000313" key="19">
    <source>
        <dbReference type="Proteomes" id="UP000622687"/>
    </source>
</evidence>
<feature type="binding site" evidence="16">
    <location>
        <position position="103"/>
    </location>
    <ligand>
        <name>Mg(2+)</name>
        <dbReference type="ChEBI" id="CHEBI:18420"/>
    </ligand>
</feature>
<dbReference type="PROSITE" id="PS50173">
    <property type="entry name" value="UMUC"/>
    <property type="match status" value="1"/>
</dbReference>
<dbReference type="Gene3D" id="3.30.70.270">
    <property type="match status" value="1"/>
</dbReference>
<feature type="binding site" evidence="16">
    <location>
        <position position="9"/>
    </location>
    <ligand>
        <name>Mg(2+)</name>
        <dbReference type="ChEBI" id="CHEBI:18420"/>
    </ligand>
</feature>
<dbReference type="InterPro" id="IPR001126">
    <property type="entry name" value="UmuC"/>
</dbReference>
<dbReference type="GO" id="GO:0003887">
    <property type="term" value="F:DNA-directed DNA polymerase activity"/>
    <property type="evidence" value="ECO:0007669"/>
    <property type="project" value="UniProtKB-UniRule"/>
</dbReference>
<name>A0A934I2P0_9CLOT</name>
<keyword evidence="10 16" id="KW-0227">DNA damage</keyword>
<feature type="active site" evidence="16">
    <location>
        <position position="104"/>
    </location>
</feature>
<keyword evidence="11 16" id="KW-0460">Magnesium</keyword>
<comment type="catalytic activity">
    <reaction evidence="15 16">
        <text>DNA(n) + a 2'-deoxyribonucleoside 5'-triphosphate = DNA(n+1) + diphosphate</text>
        <dbReference type="Rhea" id="RHEA:22508"/>
        <dbReference type="Rhea" id="RHEA-COMP:17339"/>
        <dbReference type="Rhea" id="RHEA-COMP:17340"/>
        <dbReference type="ChEBI" id="CHEBI:33019"/>
        <dbReference type="ChEBI" id="CHEBI:61560"/>
        <dbReference type="ChEBI" id="CHEBI:173112"/>
        <dbReference type="EC" id="2.7.7.7"/>
    </reaction>
</comment>
<dbReference type="GO" id="GO:0042276">
    <property type="term" value="P:error-prone translesion synthesis"/>
    <property type="evidence" value="ECO:0007669"/>
    <property type="project" value="TreeGrafter"/>
</dbReference>
<dbReference type="Proteomes" id="UP000622687">
    <property type="component" value="Unassembled WGS sequence"/>
</dbReference>
<evidence type="ECO:0000256" key="5">
    <source>
        <dbReference type="ARBA" id="ARBA00022490"/>
    </source>
</evidence>
<evidence type="ECO:0000313" key="18">
    <source>
        <dbReference type="EMBL" id="MBI6875183.1"/>
    </source>
</evidence>
<dbReference type="FunFam" id="3.30.1490.100:FF:000004">
    <property type="entry name" value="DNA polymerase IV"/>
    <property type="match status" value="1"/>
</dbReference>
<dbReference type="Gene3D" id="3.40.1170.60">
    <property type="match status" value="1"/>
</dbReference>
<dbReference type="GO" id="GO:0005829">
    <property type="term" value="C:cytosol"/>
    <property type="evidence" value="ECO:0007669"/>
    <property type="project" value="TreeGrafter"/>
</dbReference>
<keyword evidence="19" id="KW-1185">Reference proteome</keyword>
<comment type="function">
    <text evidence="16">Poorly processive, error-prone DNA polymerase involved in untargeted mutagenesis. Copies undamaged DNA at stalled replication forks, which arise in vivo from mismatched or misaligned primer ends. These misaligned primers can be extended by PolIV. Exhibits no 3'-5' exonuclease (proofreading) activity. May be involved in translesional synthesis, in conjunction with the beta clamp from PolIII.</text>
</comment>
<dbReference type="InterPro" id="IPR017961">
    <property type="entry name" value="DNA_pol_Y-fam_little_finger"/>
</dbReference>
<dbReference type="EMBL" id="JAEEGB010000039">
    <property type="protein sequence ID" value="MBI6875183.1"/>
    <property type="molecule type" value="Genomic_DNA"/>
</dbReference>
<dbReference type="InterPro" id="IPR043128">
    <property type="entry name" value="Rev_trsase/Diguanyl_cyclase"/>
</dbReference>
<keyword evidence="6 16" id="KW-0808">Transferase</keyword>
<dbReference type="SUPFAM" id="SSF100879">
    <property type="entry name" value="Lesion bypass DNA polymerase (Y-family), little finger domain"/>
    <property type="match status" value="1"/>
</dbReference>
<dbReference type="Gene3D" id="1.10.150.20">
    <property type="entry name" value="5' to 3' exonuclease, C-terminal subdomain"/>
    <property type="match status" value="1"/>
</dbReference>
<dbReference type="InterPro" id="IPR022880">
    <property type="entry name" value="DNApol_IV"/>
</dbReference>
<feature type="domain" description="UmuC" evidence="17">
    <location>
        <begin position="5"/>
        <end position="182"/>
    </location>
</feature>
<organism evidence="18 19">
    <name type="scientific">Clostridium aciditolerans</name>
    <dbReference type="NCBI Taxonomy" id="339861"/>
    <lineage>
        <taxon>Bacteria</taxon>
        <taxon>Bacillati</taxon>
        <taxon>Bacillota</taxon>
        <taxon>Clostridia</taxon>
        <taxon>Eubacteriales</taxon>
        <taxon>Clostridiaceae</taxon>
        <taxon>Clostridium</taxon>
    </lineage>
</organism>
<comment type="caution">
    <text evidence="18">The sequence shown here is derived from an EMBL/GenBank/DDBJ whole genome shotgun (WGS) entry which is preliminary data.</text>
</comment>
<keyword evidence="5 16" id="KW-0963">Cytoplasm</keyword>
<dbReference type="NCBIfam" id="NF010731">
    <property type="entry name" value="PRK14133.1"/>
    <property type="match status" value="1"/>
</dbReference>
<dbReference type="InterPro" id="IPR050116">
    <property type="entry name" value="DNA_polymerase-Y"/>
</dbReference>
<keyword evidence="13 16" id="KW-0238">DNA-binding</keyword>
<dbReference type="GO" id="GO:0006281">
    <property type="term" value="P:DNA repair"/>
    <property type="evidence" value="ECO:0007669"/>
    <property type="project" value="UniProtKB-UniRule"/>
</dbReference>
<dbReference type="Gene3D" id="3.30.1490.100">
    <property type="entry name" value="DNA polymerase, Y-family, little finger domain"/>
    <property type="match status" value="1"/>
</dbReference>
<dbReference type="RefSeq" id="WP_211144543.1">
    <property type="nucleotide sequence ID" value="NZ_JAEEGB010000039.1"/>
</dbReference>
<evidence type="ECO:0000256" key="16">
    <source>
        <dbReference type="HAMAP-Rule" id="MF_01113"/>
    </source>
</evidence>
<dbReference type="PANTHER" id="PTHR11076:SF33">
    <property type="entry name" value="DNA POLYMERASE KAPPA"/>
    <property type="match status" value="1"/>
</dbReference>
<gene>
    <name evidence="16" type="primary">dinB</name>
    <name evidence="18" type="ORF">I6U51_21140</name>
</gene>
<dbReference type="GO" id="GO:0009432">
    <property type="term" value="P:SOS response"/>
    <property type="evidence" value="ECO:0007669"/>
    <property type="project" value="TreeGrafter"/>
</dbReference>
<dbReference type="Pfam" id="PF00817">
    <property type="entry name" value="IMS"/>
    <property type="match status" value="1"/>
</dbReference>
<evidence type="ECO:0000256" key="7">
    <source>
        <dbReference type="ARBA" id="ARBA00022695"/>
    </source>
</evidence>
<dbReference type="SUPFAM" id="SSF56672">
    <property type="entry name" value="DNA/RNA polymerases"/>
    <property type="match status" value="1"/>
</dbReference>
<dbReference type="Pfam" id="PF11799">
    <property type="entry name" value="IMS_C"/>
    <property type="match status" value="1"/>
</dbReference>
<evidence type="ECO:0000256" key="12">
    <source>
        <dbReference type="ARBA" id="ARBA00022932"/>
    </source>
</evidence>
<keyword evidence="9 16" id="KW-0479">Metal-binding</keyword>
<evidence type="ECO:0000256" key="14">
    <source>
        <dbReference type="ARBA" id="ARBA00023204"/>
    </source>
</evidence>
<comment type="subunit">
    <text evidence="3 16">Monomer.</text>
</comment>
<comment type="subcellular location">
    <subcellularLocation>
        <location evidence="1 16">Cytoplasm</location>
    </subcellularLocation>
</comment>
<dbReference type="InterPro" id="IPR043502">
    <property type="entry name" value="DNA/RNA_pol_sf"/>
</dbReference>
<evidence type="ECO:0000256" key="6">
    <source>
        <dbReference type="ARBA" id="ARBA00022679"/>
    </source>
</evidence>
<accession>A0A934I2P0</accession>
<protein>
    <recommendedName>
        <fullName evidence="16">DNA polymerase IV</fullName>
        <shortName evidence="16">Pol IV</shortName>
        <ecNumber evidence="16">2.7.7.7</ecNumber>
    </recommendedName>
</protein>
<reference evidence="18" key="1">
    <citation type="submission" date="2020-12" db="EMBL/GenBank/DDBJ databases">
        <title>Clostridium thailandense sp. nov., a novel acetogenic bacterium isolated from peat land soil in Thailand.</title>
        <authorList>
            <person name="Chaikitkaew S."/>
            <person name="Birkeland N.K."/>
        </authorList>
    </citation>
    <scope>NUCLEOTIDE SEQUENCE</scope>
    <source>
        <strain evidence="18">DSM 17425</strain>
    </source>
</reference>
<sequence length="351" mass="39786">MERVILHVDMDAFFASVEVIDNPKLKGKPVIVGGISERGVVATCSYEARKYGVRSAMPVYIAKALCPNGIYLPTRMARYKEISEKIFQIFYKITPYVEPLSIDEAYLDITELKKDPVSVAMYIKEKVKNTTGLTISVGVSYNKFLAKLASDWNKPNGLKIIRSDMIPKILLPLPVSKIYGLGKKSAEKLNAIGIFTIEELHHLPEELLTEFFGKYGVEIYKRIRGIDNRKVVISRERKSIGRETTLRSDTNDKKELEAYIKSFCSSISKTLITKGLSGKTITLKIKTSTFENHTKNKTLPMHISKEEDILREALEILYSIDFQEKIRLIGVSVSSLEETKLQQLTLFNSDF</sequence>
<keyword evidence="14 16" id="KW-0234">DNA repair</keyword>
<dbReference type="InterPro" id="IPR036775">
    <property type="entry name" value="DNA_pol_Y-fam_lit_finger_sf"/>
</dbReference>
<dbReference type="FunFam" id="3.40.1170.60:FF:000001">
    <property type="entry name" value="DNA polymerase IV"/>
    <property type="match status" value="1"/>
</dbReference>